<feature type="coiled-coil region" evidence="3">
    <location>
        <begin position="726"/>
        <end position="802"/>
    </location>
</feature>
<dbReference type="AlphaFoldDB" id="A0A9D4ZIN1"/>
<comment type="caution">
    <text evidence="5">The sequence shown here is derived from an EMBL/GenBank/DDBJ whole genome shotgun (WGS) entry which is preliminary data.</text>
</comment>
<protein>
    <recommendedName>
        <fullName evidence="7">Filament-like plant protein 4</fullName>
    </recommendedName>
</protein>
<dbReference type="Proteomes" id="UP000886520">
    <property type="component" value="Chromosome 9"/>
</dbReference>
<accession>A0A9D4ZIN1</accession>
<evidence type="ECO:0000256" key="4">
    <source>
        <dbReference type="SAM" id="MobiDB-lite"/>
    </source>
</evidence>
<reference evidence="5" key="1">
    <citation type="submission" date="2021-01" db="EMBL/GenBank/DDBJ databases">
        <title>Adiantum capillus-veneris genome.</title>
        <authorList>
            <person name="Fang Y."/>
            <person name="Liao Q."/>
        </authorList>
    </citation>
    <scope>NUCLEOTIDE SEQUENCE</scope>
    <source>
        <strain evidence="5">H3</strain>
        <tissue evidence="5">Leaf</tissue>
    </source>
</reference>
<evidence type="ECO:0000313" key="6">
    <source>
        <dbReference type="Proteomes" id="UP000886520"/>
    </source>
</evidence>
<keyword evidence="2 3" id="KW-0175">Coiled coil</keyword>
<evidence type="ECO:0008006" key="7">
    <source>
        <dbReference type="Google" id="ProtNLM"/>
    </source>
</evidence>
<evidence type="ECO:0000256" key="1">
    <source>
        <dbReference type="ARBA" id="ARBA00005921"/>
    </source>
</evidence>
<dbReference type="EMBL" id="JABFUD020000009">
    <property type="protein sequence ID" value="KAI5075307.1"/>
    <property type="molecule type" value="Genomic_DNA"/>
</dbReference>
<evidence type="ECO:0000313" key="5">
    <source>
        <dbReference type="EMBL" id="KAI5075307.1"/>
    </source>
</evidence>
<feature type="compositionally biased region" description="Basic and acidic residues" evidence="4">
    <location>
        <begin position="322"/>
        <end position="335"/>
    </location>
</feature>
<dbReference type="PANTHER" id="PTHR31580:SF4">
    <property type="entry name" value="FILAMENT-LIKE PLANT PROTEIN 6"/>
    <property type="match status" value="1"/>
</dbReference>
<keyword evidence="6" id="KW-1185">Reference proteome</keyword>
<feature type="coiled-coil region" evidence="3">
    <location>
        <begin position="831"/>
        <end position="879"/>
    </location>
</feature>
<feature type="region of interest" description="Disordered" evidence="4">
    <location>
        <begin position="243"/>
        <end position="263"/>
    </location>
</feature>
<comment type="similarity">
    <text evidence="1">Belongs to the FPP family.</text>
</comment>
<feature type="compositionally biased region" description="Basic and acidic residues" evidence="4">
    <location>
        <begin position="302"/>
        <end position="312"/>
    </location>
</feature>
<sequence length="1108" mass="124725">MDRRSWPWRKKSSEKILGLVDSAEASPAHTTRLLDEQTMPRDQMGCFADEGTAQWQQSEDKVEQLKERLSVALLDTSAKDVLIKQHAKVAEEAVSGWEKAEQEALKLKQDLDSVMQQKLATEDRVSHLDSALKECMRQLRHVREEQEAKIHDATIKNLRDWERTRAQLEERLADMEKKYLDADAENKAISKLLQERAVTISKISETRSCAENNISALQSRLEAMERDYSTMKLDCSHLKKELETRNEEKLSSRRSTEAANKQHLEDARKIAKLEGECQRLRALVRNKLPNCGASMQTKLEADSSKFKNDSSRKKVCKGATPLREREEDIKLHKQQQESPNGGKDVEALSNRLSAMEDETRRLKELLARRDVELQHSRLMCARTASKLSSVEEQLDCLLHDKGPQKYSGMSALDKHIEAARSFTVSCEPSLASVSEDGHDDCSDAWASALISELAHIKIEKGTSQETGLDVPKMPHDNAIEVDHPVPLANNDTDCLEPKLAQKDVELYAANQLYEQSGDKMKFTEKELATVQSQNAAPDLSLEAVPYQFDAILQAHDNENEEDAILGKMREASGFTCHRKGQTEKVLVGFKQSPVAPSLTSAVSMLVEVVKTLDVMVPAPDLFCKSDETKAKIQKFVTESQLFLQGAADIVQILENMASILGDLVEIRLSERNIPLYATNRTLSADRVPLSIQDSDAFSSISDTTEPVVFDEQANKAMGTGMSRICTTLLEQEVTRLEGELRKVQGEKVALETHMRMEFQRFEGLHDQVAQLHADKVELEHLVEVVKDELDHLRIKLHRAEQAECSFQETLSSTELSRKLMDEQLQSVVSAKAEAESQLEMIKIEHIQLQDRKGVLERECAEKHEKITGLESKCQELAKQLSESSAFVCSKCSTTNGGETAHKEQEIADKLAECQQTISLLGKQLKTFTSSREQFNGYHDSSITKFEVYQSPKQLLHNAPAHHSEGRGLLEVCTGRSTYQQARIRVRAPKETDWEVQRDSNASDALDSELMSLSKSGRPLLELFGNKTPAHEHYIKALEQLTSSSEDEFTRPKRVEPLMAAKSSTKPPLHRKKKSQRSYTGVDMSKSMDDTSAEKVNTFTKFFSRAKNA</sequence>
<evidence type="ECO:0000256" key="2">
    <source>
        <dbReference type="ARBA" id="ARBA00023054"/>
    </source>
</evidence>
<dbReference type="InterPro" id="IPR008587">
    <property type="entry name" value="FPP_plant"/>
</dbReference>
<proteinExistence type="inferred from homology"/>
<feature type="coiled-coil region" evidence="3">
    <location>
        <begin position="97"/>
        <end position="241"/>
    </location>
</feature>
<dbReference type="PANTHER" id="PTHR31580">
    <property type="entry name" value="FILAMENT-LIKE PLANT PROTEIN 4"/>
    <property type="match status" value="1"/>
</dbReference>
<evidence type="ECO:0000256" key="3">
    <source>
        <dbReference type="SAM" id="Coils"/>
    </source>
</evidence>
<organism evidence="5 6">
    <name type="scientific">Adiantum capillus-veneris</name>
    <name type="common">Maidenhair fern</name>
    <dbReference type="NCBI Taxonomy" id="13818"/>
    <lineage>
        <taxon>Eukaryota</taxon>
        <taxon>Viridiplantae</taxon>
        <taxon>Streptophyta</taxon>
        <taxon>Embryophyta</taxon>
        <taxon>Tracheophyta</taxon>
        <taxon>Polypodiopsida</taxon>
        <taxon>Polypodiidae</taxon>
        <taxon>Polypodiales</taxon>
        <taxon>Pteridineae</taxon>
        <taxon>Pteridaceae</taxon>
        <taxon>Vittarioideae</taxon>
        <taxon>Adiantum</taxon>
    </lineage>
</organism>
<feature type="region of interest" description="Disordered" evidence="4">
    <location>
        <begin position="302"/>
        <end position="345"/>
    </location>
</feature>
<dbReference type="OrthoDB" id="1926355at2759"/>
<dbReference type="Pfam" id="PF05911">
    <property type="entry name" value="FPP"/>
    <property type="match status" value="2"/>
</dbReference>
<gene>
    <name evidence="5" type="ORF">GOP47_0009383</name>
</gene>
<name>A0A9D4ZIN1_ADICA</name>
<feature type="region of interest" description="Disordered" evidence="4">
    <location>
        <begin position="1059"/>
        <end position="1090"/>
    </location>
</feature>